<organism evidence="2 3">
    <name type="scientific">Pontibacter lucknowensis</name>
    <dbReference type="NCBI Taxonomy" id="1077936"/>
    <lineage>
        <taxon>Bacteria</taxon>
        <taxon>Pseudomonadati</taxon>
        <taxon>Bacteroidota</taxon>
        <taxon>Cytophagia</taxon>
        <taxon>Cytophagales</taxon>
        <taxon>Hymenobacteraceae</taxon>
        <taxon>Pontibacter</taxon>
    </lineage>
</organism>
<reference evidence="3" key="1">
    <citation type="submission" date="2017-01" db="EMBL/GenBank/DDBJ databases">
        <authorList>
            <person name="Varghese N."/>
            <person name="Submissions S."/>
        </authorList>
    </citation>
    <scope>NUCLEOTIDE SEQUENCE [LARGE SCALE GENOMIC DNA]</scope>
    <source>
        <strain evidence="3">DM9</strain>
    </source>
</reference>
<proteinExistence type="predicted"/>
<keyword evidence="3" id="KW-1185">Reference proteome</keyword>
<gene>
    <name evidence="2" type="ORF">SAMN05421545_0945</name>
</gene>
<keyword evidence="1" id="KW-0812">Transmembrane</keyword>
<dbReference type="EMBL" id="FTNM01000001">
    <property type="protein sequence ID" value="SIQ66352.1"/>
    <property type="molecule type" value="Genomic_DNA"/>
</dbReference>
<sequence length="33" mass="3951">MGRAKLVFFILIFNLMFYNLLLPAFSNCIIYTY</sequence>
<accession>A0A1N6ULF6</accession>
<name>A0A1N6ULF6_9BACT</name>
<protein>
    <submittedName>
        <fullName evidence="2">Uncharacterized protein</fullName>
    </submittedName>
</protein>
<evidence type="ECO:0000313" key="3">
    <source>
        <dbReference type="Proteomes" id="UP000185924"/>
    </source>
</evidence>
<dbReference type="AlphaFoldDB" id="A0A1N6ULF6"/>
<evidence type="ECO:0000256" key="1">
    <source>
        <dbReference type="SAM" id="Phobius"/>
    </source>
</evidence>
<feature type="transmembrane region" description="Helical" evidence="1">
    <location>
        <begin position="6"/>
        <end position="30"/>
    </location>
</feature>
<dbReference type="Proteomes" id="UP000185924">
    <property type="component" value="Unassembled WGS sequence"/>
</dbReference>
<keyword evidence="1" id="KW-0472">Membrane</keyword>
<evidence type="ECO:0000313" key="2">
    <source>
        <dbReference type="EMBL" id="SIQ66352.1"/>
    </source>
</evidence>
<keyword evidence="1" id="KW-1133">Transmembrane helix</keyword>